<dbReference type="AlphaFoldDB" id="A0A9P5RVG3"/>
<comment type="caution">
    <text evidence="1">The sequence shown here is derived from an EMBL/GenBank/DDBJ whole genome shotgun (WGS) entry which is preliminary data.</text>
</comment>
<keyword evidence="2" id="KW-1185">Reference proteome</keyword>
<accession>A0A9P5RVG3</accession>
<protein>
    <submittedName>
        <fullName evidence="1">Uncharacterized protein</fullName>
    </submittedName>
</protein>
<proteinExistence type="predicted"/>
<evidence type="ECO:0000313" key="2">
    <source>
        <dbReference type="Proteomes" id="UP000748756"/>
    </source>
</evidence>
<name>A0A9P5RVG3_9FUNG</name>
<dbReference type="EMBL" id="JAAAUQ010000650">
    <property type="protein sequence ID" value="KAF9148502.1"/>
    <property type="molecule type" value="Genomic_DNA"/>
</dbReference>
<dbReference type="OrthoDB" id="2123952at2759"/>
<evidence type="ECO:0000313" key="1">
    <source>
        <dbReference type="EMBL" id="KAF9148502.1"/>
    </source>
</evidence>
<organism evidence="1 2">
    <name type="scientific">Linnemannia schmuckeri</name>
    <dbReference type="NCBI Taxonomy" id="64567"/>
    <lineage>
        <taxon>Eukaryota</taxon>
        <taxon>Fungi</taxon>
        <taxon>Fungi incertae sedis</taxon>
        <taxon>Mucoromycota</taxon>
        <taxon>Mortierellomycotina</taxon>
        <taxon>Mortierellomycetes</taxon>
        <taxon>Mortierellales</taxon>
        <taxon>Mortierellaceae</taxon>
        <taxon>Linnemannia</taxon>
    </lineage>
</organism>
<dbReference type="Proteomes" id="UP000748756">
    <property type="component" value="Unassembled WGS sequence"/>
</dbReference>
<sequence length="170" mass="19468">MPNSHPNPLDPYLAQPALAKRKNATKAYDRCRRRRIQCAQKPTCSSYQKAKVDRTHARNGLRRGCKIQFANQDPATPWITLQSSDISSADTSDQYHEDSTYEHFAARTHYDFLSPVDFLSQYIRGSVNQDLLYAMRAYGARPFDHPAIAKTLPFSNGQVFVDQFKSRMVH</sequence>
<gene>
    <name evidence="1" type="ORF">BG015_009771</name>
</gene>
<reference evidence="1" key="1">
    <citation type="journal article" date="2020" name="Fungal Divers.">
        <title>Resolving the Mortierellaceae phylogeny through synthesis of multi-gene phylogenetics and phylogenomics.</title>
        <authorList>
            <person name="Vandepol N."/>
            <person name="Liber J."/>
            <person name="Desiro A."/>
            <person name="Na H."/>
            <person name="Kennedy M."/>
            <person name="Barry K."/>
            <person name="Grigoriev I.V."/>
            <person name="Miller A.N."/>
            <person name="O'Donnell K."/>
            <person name="Stajich J.E."/>
            <person name="Bonito G."/>
        </authorList>
    </citation>
    <scope>NUCLEOTIDE SEQUENCE</scope>
    <source>
        <strain evidence="1">NRRL 6426</strain>
    </source>
</reference>